<dbReference type="GO" id="GO:0071111">
    <property type="term" value="F:cyclic-guanylate-specific phosphodiesterase activity"/>
    <property type="evidence" value="ECO:0007669"/>
    <property type="project" value="UniProtKB-EC"/>
</dbReference>
<dbReference type="Pfam" id="PF08447">
    <property type="entry name" value="PAS_3"/>
    <property type="match status" value="1"/>
</dbReference>
<keyword evidence="4" id="KW-0973">c-di-GMP</keyword>
<evidence type="ECO:0000313" key="11">
    <source>
        <dbReference type="EMBL" id="SDO82009.1"/>
    </source>
</evidence>
<dbReference type="InterPro" id="IPR001633">
    <property type="entry name" value="EAL_dom"/>
</dbReference>
<accession>A0A1H0MNI3</accession>
<dbReference type="InterPro" id="IPR000014">
    <property type="entry name" value="PAS"/>
</dbReference>
<organism evidence="11 12">
    <name type="scientific">Pseudomonas jinjuensis</name>
    <dbReference type="NCBI Taxonomy" id="198616"/>
    <lineage>
        <taxon>Bacteria</taxon>
        <taxon>Pseudomonadati</taxon>
        <taxon>Pseudomonadota</taxon>
        <taxon>Gammaproteobacteria</taxon>
        <taxon>Pseudomonadales</taxon>
        <taxon>Pseudomonadaceae</taxon>
        <taxon>Pseudomonas</taxon>
    </lineage>
</organism>
<dbReference type="EC" id="3.1.4.52" evidence="3"/>
<dbReference type="InterPro" id="IPR035965">
    <property type="entry name" value="PAS-like_dom_sf"/>
</dbReference>
<feature type="domain" description="EAL" evidence="9">
    <location>
        <begin position="1028"/>
        <end position="1282"/>
    </location>
</feature>
<gene>
    <name evidence="11" type="ORF">SAMN05216193_11676</name>
</gene>
<dbReference type="InterPro" id="IPR000700">
    <property type="entry name" value="PAS-assoc_C"/>
</dbReference>
<keyword evidence="12" id="KW-1185">Reference proteome</keyword>
<keyword evidence="6" id="KW-0472">Membrane</keyword>
<evidence type="ECO:0000259" key="10">
    <source>
        <dbReference type="PROSITE" id="PS50887"/>
    </source>
</evidence>
<dbReference type="Gene3D" id="3.30.450.20">
    <property type="entry name" value="PAS domain"/>
    <property type="match status" value="4"/>
</dbReference>
<dbReference type="SUPFAM" id="SSF55073">
    <property type="entry name" value="Nucleotide cyclase"/>
    <property type="match status" value="1"/>
</dbReference>
<dbReference type="FunFam" id="3.30.70.270:FF:000001">
    <property type="entry name" value="Diguanylate cyclase domain protein"/>
    <property type="match status" value="1"/>
</dbReference>
<evidence type="ECO:0000256" key="4">
    <source>
        <dbReference type="ARBA" id="ARBA00022636"/>
    </source>
</evidence>
<evidence type="ECO:0000256" key="5">
    <source>
        <dbReference type="ARBA" id="ARBA00051114"/>
    </source>
</evidence>
<dbReference type="SMART" id="SM00091">
    <property type="entry name" value="PAS"/>
    <property type="match status" value="3"/>
</dbReference>
<dbReference type="GO" id="GO:0071732">
    <property type="term" value="P:cellular response to nitric oxide"/>
    <property type="evidence" value="ECO:0007669"/>
    <property type="project" value="UniProtKB-ARBA"/>
</dbReference>
<dbReference type="OrthoDB" id="9804951at2"/>
<feature type="domain" description="PAS" evidence="7">
    <location>
        <begin position="456"/>
        <end position="532"/>
    </location>
</feature>
<name>A0A1H0MNI3_9PSED</name>
<comment type="cofactor">
    <cofactor evidence="1">
        <name>Mg(2+)</name>
        <dbReference type="ChEBI" id="CHEBI:18420"/>
    </cofactor>
</comment>
<sequence length="1287" mass="145037">MSKPVDPPSAHLAATGKLASRSAILLLVLLLLSLAGWHLLDEFRNHERNERQRTMLHVEQLAQNLTLTLKLKALAAQTLIEQHGTLAAGSADQREALRGLFPYLHSQVWLDASGQRLLDTSAAIMDQQFITALRQRAAGEPYYYAFSEDHGGLLYLLLRPRDGSGERIIRFDGDAARRAWTEDMRTNVAWLLEDHDKNKVLSRSSGLPGTPLSAATPREQAQSLGLLPIPNTDWQLRPLLDSHTLYQAVLPRLASELALLLLVGGIAGAALWRLYRRQDPALVVQLAPPVQPPAEAIRSSQQAMFEDAGVALCVVDLAELRHSLLEQGLHNAEDLGAWLAEKPERQAWMLRKIRIREINSIARRLLGVHTVEQAWEQMIGAARMRPEGARSKVIAAVLGGHGMIELETVIRTPQGEKRHVWLQMRIPEQLEELRAVTISLADITQRKQMELSLLEREKFWSDVVRAVPDTLYIQDLASRKLLFSNHRLGAKLGYSSADLQRIGESNWHTLVHPDDQEYYWRIRNLQQVIGDNLLLECQLRWRHHDGSWRWLNIREQAFGRDPSGRVSKVLGVVKDITATVESHDSLHESNRRYRVLAESISDVIFSTDAELNLNYISPSLQQNLGYSPEWALQYGFQQIVTNPSQLDRLNALLARARETIGNPQLAVELRESSAPHLFHLDCLRADGRKVPIELRIALMWDEQGRFEGLLGVARDISQQRRAEREMRMSATVFEHSSTAIMVTDPAGYIVQVNSAFSRLTGYSASEVLDQQTRMLTAENQGGNQFMHVLDSLQNNGNWEGEILLKRRGGGLYPSWVGITAVYDEDGDLVSFVCFFSDISERKASERRIHRLAYYDALTHLPNRTLFQDRLHTALLHAERHGQWVVLMFLDLDRFKPINDSLGHAAGDRMLKEVAERLTRCVSDDDTVARMGGDEFTLLLPSQGNREQALMRAIQVAEQILASLARPFTLEGREFFVTASIGVALSPQDGAELNKLMKNADTAMYHAKEVGKNNYQFYQAEMNARALERLELESDLRRAIEQNEFTLHYQPQFTGDGRRLTGAEALLRWQHPRRGLIAPAEFVPVLEELGLIAQVGDWLLREACRQLKVWHREKVRVPKISVNLSARQFADGQLGTRIAHILDETGTPPACLELELTESILMSDVSQAMQTLSGLKRLGLAVAVDDFGTGYSSLNYLKQFPIDVLKIDRSFVDGLPHGEQDAQIARAIIAMAHSLNLMVIAEGVESQEQLDFLREHSCDEVQGFLFGRPMPADQFAALYVNHALLLIE</sequence>
<dbReference type="Pfam" id="PF00990">
    <property type="entry name" value="GGDEF"/>
    <property type="match status" value="1"/>
</dbReference>
<feature type="domain" description="PAS" evidence="7">
    <location>
        <begin position="725"/>
        <end position="771"/>
    </location>
</feature>
<feature type="domain" description="PAC" evidence="8">
    <location>
        <begin position="676"/>
        <end position="728"/>
    </location>
</feature>
<evidence type="ECO:0000256" key="1">
    <source>
        <dbReference type="ARBA" id="ARBA00001946"/>
    </source>
</evidence>
<dbReference type="GO" id="GO:0005886">
    <property type="term" value="C:plasma membrane"/>
    <property type="evidence" value="ECO:0007669"/>
    <property type="project" value="UniProtKB-SubCell"/>
</dbReference>
<feature type="domain" description="PAC" evidence="8">
    <location>
        <begin position="535"/>
        <end position="588"/>
    </location>
</feature>
<dbReference type="NCBIfam" id="TIGR00229">
    <property type="entry name" value="sensory_box"/>
    <property type="match status" value="3"/>
</dbReference>
<feature type="transmembrane region" description="Helical" evidence="6">
    <location>
        <begin position="20"/>
        <end position="40"/>
    </location>
</feature>
<dbReference type="PROSITE" id="PS50883">
    <property type="entry name" value="EAL"/>
    <property type="match status" value="1"/>
</dbReference>
<evidence type="ECO:0000256" key="6">
    <source>
        <dbReference type="SAM" id="Phobius"/>
    </source>
</evidence>
<feature type="domain" description="PAC" evidence="8">
    <location>
        <begin position="798"/>
        <end position="850"/>
    </location>
</feature>
<comment type="catalytic activity">
    <reaction evidence="5">
        <text>3',3'-c-di-GMP + H2O = 5'-phosphoguanylyl(3'-&gt;5')guanosine + H(+)</text>
        <dbReference type="Rhea" id="RHEA:24902"/>
        <dbReference type="ChEBI" id="CHEBI:15377"/>
        <dbReference type="ChEBI" id="CHEBI:15378"/>
        <dbReference type="ChEBI" id="CHEBI:58754"/>
        <dbReference type="ChEBI" id="CHEBI:58805"/>
        <dbReference type="EC" id="3.1.4.52"/>
    </reaction>
    <physiologicalReaction direction="left-to-right" evidence="5">
        <dbReference type="Rhea" id="RHEA:24903"/>
    </physiologicalReaction>
</comment>
<dbReference type="EMBL" id="FNIJ01000016">
    <property type="protein sequence ID" value="SDO82009.1"/>
    <property type="molecule type" value="Genomic_DNA"/>
</dbReference>
<evidence type="ECO:0000256" key="2">
    <source>
        <dbReference type="ARBA" id="ARBA00004533"/>
    </source>
</evidence>
<evidence type="ECO:0000259" key="9">
    <source>
        <dbReference type="PROSITE" id="PS50883"/>
    </source>
</evidence>
<dbReference type="InterPro" id="IPR035919">
    <property type="entry name" value="EAL_sf"/>
</dbReference>
<feature type="domain" description="GGDEF" evidence="10">
    <location>
        <begin position="882"/>
        <end position="1019"/>
    </location>
</feature>
<dbReference type="PROSITE" id="PS50112">
    <property type="entry name" value="PAS"/>
    <property type="match status" value="3"/>
</dbReference>
<keyword evidence="6" id="KW-1133">Transmembrane helix</keyword>
<dbReference type="STRING" id="198616.SAMN05216193_11676"/>
<comment type="subcellular location">
    <subcellularLocation>
        <location evidence="2">Cell inner membrane</location>
    </subcellularLocation>
</comment>
<dbReference type="InterPro" id="IPR013655">
    <property type="entry name" value="PAS_fold_3"/>
</dbReference>
<evidence type="ECO:0000259" key="8">
    <source>
        <dbReference type="PROSITE" id="PS50113"/>
    </source>
</evidence>
<dbReference type="SMART" id="SM00267">
    <property type="entry name" value="GGDEF"/>
    <property type="match status" value="1"/>
</dbReference>
<dbReference type="NCBIfam" id="TIGR00254">
    <property type="entry name" value="GGDEF"/>
    <property type="match status" value="1"/>
</dbReference>
<dbReference type="SMART" id="SM00086">
    <property type="entry name" value="PAC"/>
    <property type="match status" value="4"/>
</dbReference>
<evidence type="ECO:0000259" key="7">
    <source>
        <dbReference type="PROSITE" id="PS50112"/>
    </source>
</evidence>
<feature type="domain" description="PAS" evidence="7">
    <location>
        <begin position="589"/>
        <end position="629"/>
    </location>
</feature>
<dbReference type="CDD" id="cd00130">
    <property type="entry name" value="PAS"/>
    <property type="match status" value="3"/>
</dbReference>
<dbReference type="PROSITE" id="PS50887">
    <property type="entry name" value="GGDEF"/>
    <property type="match status" value="1"/>
</dbReference>
<keyword evidence="6" id="KW-0812">Transmembrane</keyword>
<feature type="transmembrane region" description="Helical" evidence="6">
    <location>
        <begin position="257"/>
        <end position="275"/>
    </location>
</feature>
<dbReference type="SUPFAM" id="SSF55785">
    <property type="entry name" value="PYP-like sensor domain (PAS domain)"/>
    <property type="match status" value="4"/>
</dbReference>
<dbReference type="Gene3D" id="3.30.70.270">
    <property type="match status" value="1"/>
</dbReference>
<dbReference type="Pfam" id="PF00563">
    <property type="entry name" value="EAL"/>
    <property type="match status" value="1"/>
</dbReference>
<protein>
    <recommendedName>
        <fullName evidence="3">cyclic-guanylate-specific phosphodiesterase</fullName>
        <ecNumber evidence="3">3.1.4.52</ecNumber>
    </recommendedName>
</protein>
<dbReference type="InterPro" id="IPR000160">
    <property type="entry name" value="GGDEF_dom"/>
</dbReference>
<dbReference type="InterPro" id="IPR043128">
    <property type="entry name" value="Rev_trsase/Diguanyl_cyclase"/>
</dbReference>
<evidence type="ECO:0000313" key="12">
    <source>
        <dbReference type="Proteomes" id="UP000242957"/>
    </source>
</evidence>
<dbReference type="FunFam" id="3.20.20.450:FF:000001">
    <property type="entry name" value="Cyclic di-GMP phosphodiesterase yahA"/>
    <property type="match status" value="1"/>
</dbReference>
<evidence type="ECO:0000256" key="3">
    <source>
        <dbReference type="ARBA" id="ARBA00012282"/>
    </source>
</evidence>
<dbReference type="Pfam" id="PF13426">
    <property type="entry name" value="PAS_9"/>
    <property type="match status" value="2"/>
</dbReference>
<dbReference type="CDD" id="cd01949">
    <property type="entry name" value="GGDEF"/>
    <property type="match status" value="1"/>
</dbReference>
<dbReference type="InterPro" id="IPR029787">
    <property type="entry name" value="Nucleotide_cyclase"/>
</dbReference>
<reference evidence="12" key="1">
    <citation type="submission" date="2016-10" db="EMBL/GenBank/DDBJ databases">
        <authorList>
            <person name="Varghese N."/>
            <person name="Submissions S."/>
        </authorList>
    </citation>
    <scope>NUCLEOTIDE SEQUENCE [LARGE SCALE GENOMIC DNA]</scope>
    <source>
        <strain evidence="12">JCM 21621</strain>
    </source>
</reference>
<dbReference type="CDD" id="cd01948">
    <property type="entry name" value="EAL"/>
    <property type="match status" value="1"/>
</dbReference>
<dbReference type="PANTHER" id="PTHR44757">
    <property type="entry name" value="DIGUANYLATE CYCLASE DGCP"/>
    <property type="match status" value="1"/>
</dbReference>
<dbReference type="SUPFAM" id="SSF141868">
    <property type="entry name" value="EAL domain-like"/>
    <property type="match status" value="1"/>
</dbReference>
<dbReference type="PROSITE" id="PS50113">
    <property type="entry name" value="PAC"/>
    <property type="match status" value="3"/>
</dbReference>
<dbReference type="RefSeq" id="WP_084313511.1">
    <property type="nucleotide sequence ID" value="NZ_FNIJ01000016.1"/>
</dbReference>
<dbReference type="PANTHER" id="PTHR44757:SF2">
    <property type="entry name" value="BIOFILM ARCHITECTURE MAINTENANCE PROTEIN MBAA"/>
    <property type="match status" value="1"/>
</dbReference>
<dbReference type="InterPro" id="IPR052155">
    <property type="entry name" value="Biofilm_reg_signaling"/>
</dbReference>
<proteinExistence type="predicted"/>
<dbReference type="InterPro" id="IPR001610">
    <property type="entry name" value="PAC"/>
</dbReference>
<dbReference type="Gene3D" id="3.20.20.450">
    <property type="entry name" value="EAL domain"/>
    <property type="match status" value="1"/>
</dbReference>
<dbReference type="SMART" id="SM00052">
    <property type="entry name" value="EAL"/>
    <property type="match status" value="1"/>
</dbReference>
<dbReference type="Proteomes" id="UP000242957">
    <property type="component" value="Unassembled WGS sequence"/>
</dbReference>